<evidence type="ECO:0000313" key="2">
    <source>
        <dbReference type="EMBL" id="AFE86263.1"/>
    </source>
</evidence>
<accession>I1TLG1</accession>
<dbReference type="GeneID" id="12980124"/>
<protein>
    <submittedName>
        <fullName evidence="2">Uncharacterized protein</fullName>
    </submittedName>
</protein>
<dbReference type="KEGG" id="vg:12980124"/>
<feature type="compositionally biased region" description="Basic and acidic residues" evidence="1">
    <location>
        <begin position="162"/>
        <end position="172"/>
    </location>
</feature>
<feature type="compositionally biased region" description="Basic and acidic residues" evidence="1">
    <location>
        <begin position="48"/>
        <end position="85"/>
    </location>
</feature>
<evidence type="ECO:0000313" key="3">
    <source>
        <dbReference type="Proteomes" id="UP000002873"/>
    </source>
</evidence>
<feature type="region of interest" description="Disordered" evidence="1">
    <location>
        <begin position="148"/>
        <end position="172"/>
    </location>
</feature>
<feature type="region of interest" description="Disordered" evidence="1">
    <location>
        <begin position="41"/>
        <end position="92"/>
    </location>
</feature>
<reference evidence="2 3" key="1">
    <citation type="journal article" date="2012" name="J. Virol.">
        <title>Complete Genome Sequence of Bacillus cereus Bacteriophage PBC1.</title>
        <authorList>
            <person name="Kong M."/>
            <person name="Kim M."/>
            <person name="Ryu S."/>
        </authorList>
    </citation>
    <scope>NUCLEOTIDE SEQUENCE [LARGE SCALE GENOMIC DNA]</scope>
</reference>
<proteinExistence type="predicted"/>
<dbReference type="EMBL" id="JQ619704">
    <property type="protein sequence ID" value="AFE86263.1"/>
    <property type="molecule type" value="Genomic_DNA"/>
</dbReference>
<name>I1TLG1_9CAUD</name>
<sequence length="229" mass="25243">MKIQVVIEATSIQEYTEAIQALAAGYTVQTPVLNVAAGSQESAAAVETEEKPKRRTTTKKEAQKPAEEPKEEKKVEAEEKTEPAKTEQSTEGVSFVDVKLKAKQLANLPDGKSDVKFILEKLEVKKLSDLTEEQYASFMEMAEEAMNVPKTTETQSEEPVETEDKTVSTETPDAKEATIEMIRGKAKELSVAGYKEDIKGLLKEFGAAALTKIPKDKYGEFYAAMERIG</sequence>
<dbReference type="RefSeq" id="YP_006383480.1">
    <property type="nucleotide sequence ID" value="NC_017976.1"/>
</dbReference>
<gene>
    <name evidence="2" type="ORF">PBC1_027</name>
</gene>
<keyword evidence="3" id="KW-1185">Reference proteome</keyword>
<evidence type="ECO:0000256" key="1">
    <source>
        <dbReference type="SAM" id="MobiDB-lite"/>
    </source>
</evidence>
<dbReference type="Proteomes" id="UP000002873">
    <property type="component" value="Segment"/>
</dbReference>
<organism evidence="2 3">
    <name type="scientific">Bacillus phage PBC1</name>
    <dbReference type="NCBI Taxonomy" id="1161901"/>
    <lineage>
        <taxon>Viruses</taxon>
        <taxon>Duplodnaviria</taxon>
        <taxon>Heunggongvirae</taxon>
        <taxon>Uroviricota</taxon>
        <taxon>Caudoviricetes</taxon>
        <taxon>Gutmannvirinae</taxon>
        <taxon>Pebcunavirus</taxon>
        <taxon>Pebcunavirus PBC1</taxon>
    </lineage>
</organism>